<feature type="transmembrane region" description="Helical" evidence="1">
    <location>
        <begin position="21"/>
        <end position="48"/>
    </location>
</feature>
<evidence type="ECO:0000256" key="1">
    <source>
        <dbReference type="SAM" id="Phobius"/>
    </source>
</evidence>
<accession>A0A7X5LKD3</accession>
<keyword evidence="3" id="KW-1185">Reference proteome</keyword>
<dbReference type="Proteomes" id="UP000470213">
    <property type="component" value="Unassembled WGS sequence"/>
</dbReference>
<dbReference type="AlphaFoldDB" id="A0A7X5LKD3"/>
<sequence>MGNKNVSPSFKERRVKPRTKTALYRLMLILNAVGWFSLVVALVLFHYARPDFISGVQRYWGIEGDNTWAPEYVKALFMVLQLALGLALVSMVIHARRNRRRGDNMATNLFVLVAISTICLVTLVTTFDIFK</sequence>
<reference evidence="2 3" key="1">
    <citation type="submission" date="2020-01" db="EMBL/GenBank/DDBJ databases">
        <authorList>
            <person name="Chen J."/>
            <person name="Zhu S."/>
            <person name="Yang J."/>
        </authorList>
    </citation>
    <scope>NUCLEOTIDE SEQUENCE [LARGE SCALE GENOMIC DNA]</scope>
    <source>
        <strain evidence="2 3">345S023</strain>
    </source>
</reference>
<organism evidence="2 3">
    <name type="scientific">Alteromonas profundi</name>
    <dbReference type="NCBI Taxonomy" id="2696062"/>
    <lineage>
        <taxon>Bacteria</taxon>
        <taxon>Pseudomonadati</taxon>
        <taxon>Pseudomonadota</taxon>
        <taxon>Gammaproteobacteria</taxon>
        <taxon>Alteromonadales</taxon>
        <taxon>Alteromonadaceae</taxon>
        <taxon>Alteromonas/Salinimonas group</taxon>
        <taxon>Alteromonas</taxon>
    </lineage>
</organism>
<keyword evidence="1" id="KW-0472">Membrane</keyword>
<name>A0A7X5LKD3_9ALTE</name>
<protein>
    <submittedName>
        <fullName evidence="2">Uncharacterized protein</fullName>
    </submittedName>
</protein>
<comment type="caution">
    <text evidence="2">The sequence shown here is derived from an EMBL/GenBank/DDBJ whole genome shotgun (WGS) entry which is preliminary data.</text>
</comment>
<keyword evidence="1" id="KW-0812">Transmembrane</keyword>
<gene>
    <name evidence="2" type="ORF">GTH32_06905</name>
</gene>
<evidence type="ECO:0000313" key="3">
    <source>
        <dbReference type="Proteomes" id="UP000470213"/>
    </source>
</evidence>
<dbReference type="RefSeq" id="WP_163084518.1">
    <property type="nucleotide sequence ID" value="NZ_JAAAWN010000007.1"/>
</dbReference>
<feature type="transmembrane region" description="Helical" evidence="1">
    <location>
        <begin position="75"/>
        <end position="95"/>
    </location>
</feature>
<keyword evidence="1" id="KW-1133">Transmembrane helix</keyword>
<dbReference type="EMBL" id="JAAAWN010000007">
    <property type="protein sequence ID" value="NDV90928.1"/>
    <property type="molecule type" value="Genomic_DNA"/>
</dbReference>
<feature type="transmembrane region" description="Helical" evidence="1">
    <location>
        <begin position="107"/>
        <end position="130"/>
    </location>
</feature>
<evidence type="ECO:0000313" key="2">
    <source>
        <dbReference type="EMBL" id="NDV90928.1"/>
    </source>
</evidence>
<proteinExistence type="predicted"/>